<dbReference type="PANTHER" id="PTHR34136:SF1">
    <property type="entry name" value="UDP-N-ACETYL-D-MANNOSAMINURONIC ACID TRANSFERASE"/>
    <property type="match status" value="1"/>
</dbReference>
<protein>
    <submittedName>
        <fullName evidence="3">N-acetylmannosaminyltransferase</fullName>
        <ecNumber evidence="3">2.4.1.187</ecNumber>
    </submittedName>
</protein>
<keyword evidence="1 3" id="KW-0328">Glycosyltransferase</keyword>
<evidence type="ECO:0000313" key="4">
    <source>
        <dbReference type="Proteomes" id="UP000250358"/>
    </source>
</evidence>
<name>A0A2X1C8Z6_BREDI</name>
<dbReference type="CDD" id="cd06533">
    <property type="entry name" value="Glyco_transf_WecG_TagA"/>
    <property type="match status" value="1"/>
</dbReference>
<accession>A0A2X1C8Z6</accession>
<reference evidence="3 4" key="1">
    <citation type="submission" date="2018-06" db="EMBL/GenBank/DDBJ databases">
        <authorList>
            <consortium name="Pathogen Informatics"/>
            <person name="Doyle S."/>
        </authorList>
    </citation>
    <scope>NUCLEOTIDE SEQUENCE [LARGE SCALE GENOMIC DNA]</scope>
    <source>
        <strain evidence="3 4">NCTC11165</strain>
    </source>
</reference>
<sequence>MRPEEVLLHVERSVEAGVQSVVANHNLHSLYLIRRTPGMRRLYDAADLIELDSTPLIHFARLLGHPARPQHRCTYLDWRDHFWSLADRKGWRVLYVGGEDGVAEEAARRLTTRYPGAMVKGLSGYFDATPGSLGNTAVLAAIKDFAPHVLFVGMGMPRQELWIADNLASLPSVPILPVGAAFDYEAGVQKAAPRWMGRMGVEWLFRLFADPKRLFTRYCIEPWFLIGPALADVREAMRRRKR</sequence>
<dbReference type="EC" id="2.4.1.187" evidence="3"/>
<organism evidence="3 4">
    <name type="scientific">Brevundimonas diminuta</name>
    <name type="common">Pseudomonas diminuta</name>
    <dbReference type="NCBI Taxonomy" id="293"/>
    <lineage>
        <taxon>Bacteria</taxon>
        <taxon>Pseudomonadati</taxon>
        <taxon>Pseudomonadota</taxon>
        <taxon>Alphaproteobacteria</taxon>
        <taxon>Caulobacterales</taxon>
        <taxon>Caulobacteraceae</taxon>
        <taxon>Brevundimonas</taxon>
    </lineage>
</organism>
<keyword evidence="2 3" id="KW-0808">Transferase</keyword>
<gene>
    <name evidence="3" type="primary">tagA</name>
    <name evidence="3" type="ORF">NCTC11165_01074</name>
</gene>
<dbReference type="NCBIfam" id="TIGR00696">
    <property type="entry name" value="wecG_tagA_cpsF"/>
    <property type="match status" value="1"/>
</dbReference>
<dbReference type="InterPro" id="IPR004629">
    <property type="entry name" value="WecG_TagA_CpsF"/>
</dbReference>
<dbReference type="GO" id="GO:0047244">
    <property type="term" value="F:N-acetylglucosaminyldiphosphoundecaprenol N-acetyl-beta-D-mannosaminyltransferase activity"/>
    <property type="evidence" value="ECO:0007669"/>
    <property type="project" value="UniProtKB-EC"/>
</dbReference>
<dbReference type="Pfam" id="PF03808">
    <property type="entry name" value="Glyco_tran_WecG"/>
    <property type="match status" value="1"/>
</dbReference>
<evidence type="ECO:0000256" key="2">
    <source>
        <dbReference type="ARBA" id="ARBA00022679"/>
    </source>
</evidence>
<evidence type="ECO:0000256" key="1">
    <source>
        <dbReference type="ARBA" id="ARBA00022676"/>
    </source>
</evidence>
<evidence type="ECO:0000313" key="3">
    <source>
        <dbReference type="EMBL" id="SPU43146.1"/>
    </source>
</evidence>
<proteinExistence type="predicted"/>
<dbReference type="PANTHER" id="PTHR34136">
    <property type="match status" value="1"/>
</dbReference>
<dbReference type="AlphaFoldDB" id="A0A2X1C8Z6"/>
<dbReference type="EMBL" id="UAQM01000003">
    <property type="protein sequence ID" value="SPU43146.1"/>
    <property type="molecule type" value="Genomic_DNA"/>
</dbReference>
<dbReference type="Proteomes" id="UP000250358">
    <property type="component" value="Unassembled WGS sequence"/>
</dbReference>